<proteinExistence type="predicted"/>
<dbReference type="Proteomes" id="UP000636800">
    <property type="component" value="Chromosome 1"/>
</dbReference>
<accession>A0A835RNI9</accession>
<dbReference type="EMBL" id="JADCNL010000001">
    <property type="protein sequence ID" value="KAG0495590.1"/>
    <property type="molecule type" value="Genomic_DNA"/>
</dbReference>
<organism evidence="1 3">
    <name type="scientific">Vanilla planifolia</name>
    <name type="common">Vanilla</name>
    <dbReference type="NCBI Taxonomy" id="51239"/>
    <lineage>
        <taxon>Eukaryota</taxon>
        <taxon>Viridiplantae</taxon>
        <taxon>Streptophyta</taxon>
        <taxon>Embryophyta</taxon>
        <taxon>Tracheophyta</taxon>
        <taxon>Spermatophyta</taxon>
        <taxon>Magnoliopsida</taxon>
        <taxon>Liliopsida</taxon>
        <taxon>Asparagales</taxon>
        <taxon>Orchidaceae</taxon>
        <taxon>Vanilloideae</taxon>
        <taxon>Vanilleae</taxon>
        <taxon>Vanilla</taxon>
    </lineage>
</organism>
<reference evidence="3 4" key="1">
    <citation type="journal article" date="2020" name="Nat. Food">
        <title>A phased Vanilla planifolia genome enables genetic improvement of flavour and production.</title>
        <authorList>
            <person name="Hasing T."/>
            <person name="Tang H."/>
            <person name="Brym M."/>
            <person name="Khazi F."/>
            <person name="Huang T."/>
            <person name="Chambers A.H."/>
        </authorList>
    </citation>
    <scope>NUCLEOTIDE SEQUENCE [LARGE SCALE GENOMIC DNA]</scope>
    <source>
        <tissue evidence="1">Leaf</tissue>
    </source>
</reference>
<evidence type="ECO:0000313" key="1">
    <source>
        <dbReference type="EMBL" id="KAG0495590.1"/>
    </source>
</evidence>
<dbReference type="AlphaFoldDB" id="A0A835RNI9"/>
<name>A0A835RNI9_VANPL</name>
<gene>
    <name evidence="1" type="ORF">HPP92_000281</name>
    <name evidence="2" type="ORF">HPP92_000305</name>
</gene>
<dbReference type="EMBL" id="JADCNM010000001">
    <property type="protein sequence ID" value="KAG0500233.1"/>
    <property type="molecule type" value="Genomic_DNA"/>
</dbReference>
<evidence type="ECO:0000313" key="4">
    <source>
        <dbReference type="Proteomes" id="UP000639772"/>
    </source>
</evidence>
<protein>
    <submittedName>
        <fullName evidence="1">Uncharacterized protein</fullName>
    </submittedName>
</protein>
<comment type="caution">
    <text evidence="1">The sequence shown here is derived from an EMBL/GenBank/DDBJ whole genome shotgun (WGS) entry which is preliminary data.</text>
</comment>
<dbReference type="Proteomes" id="UP000639772">
    <property type="component" value="Chromosome 1"/>
</dbReference>
<dbReference type="OrthoDB" id="1708889at2759"/>
<keyword evidence="3" id="KW-1185">Reference proteome</keyword>
<evidence type="ECO:0000313" key="3">
    <source>
        <dbReference type="Proteomes" id="UP000636800"/>
    </source>
</evidence>
<sequence length="74" mass="8637">MKLDYISILQSKPSEMPYDKEELLNAAVCGVDALEAELISTKKALYESLMRQKELLAYIDRYEDAMSRRKRLCF</sequence>
<evidence type="ECO:0000313" key="2">
    <source>
        <dbReference type="EMBL" id="KAG0500233.1"/>
    </source>
</evidence>